<feature type="chain" id="PRO_5012024028" evidence="1">
    <location>
        <begin position="23"/>
        <end position="208"/>
    </location>
</feature>
<keyword evidence="3" id="KW-1185">Reference proteome</keyword>
<dbReference type="Proteomes" id="UP000183447">
    <property type="component" value="Unassembled WGS sequence"/>
</dbReference>
<gene>
    <name evidence="2" type="ORF">SAMN02983003_1697</name>
</gene>
<reference evidence="2 3" key="1">
    <citation type="submission" date="2016-11" db="EMBL/GenBank/DDBJ databases">
        <authorList>
            <person name="Jaros S."/>
            <person name="Januszkiewicz K."/>
            <person name="Wedrychowicz H."/>
        </authorList>
    </citation>
    <scope>NUCLEOTIDE SEQUENCE [LARGE SCALE GENOMIC DNA]</scope>
    <source>
        <strain evidence="2 3">ATCC 23634</strain>
    </source>
</reference>
<evidence type="ECO:0000256" key="1">
    <source>
        <dbReference type="SAM" id="SignalP"/>
    </source>
</evidence>
<dbReference type="EMBL" id="FPKU01000001">
    <property type="protein sequence ID" value="SFZ83527.1"/>
    <property type="molecule type" value="Genomic_DNA"/>
</dbReference>
<sequence length="208" mass="21173">MRSLPAFAVAASLILVAAPAVASDTAPPAPLVEFLGDLLAPETTIEIAEPVFGALEIGSTLLRFSETGLAEIATATGGTVRSAGQPVPLSWICLLIPASDGEARLLLASDSMDGGAQPLVGLWMDRAPAEEAEREGCSTSTLDLATGLPGLGAPPAEIAARFAVTLPDGPVVNIVNEQSGTGGALIQHLQYRLIDGRIAGFGLSQIPL</sequence>
<evidence type="ECO:0000313" key="3">
    <source>
        <dbReference type="Proteomes" id="UP000183447"/>
    </source>
</evidence>
<name>A0A1K2HWP4_9HYPH</name>
<organism evidence="2 3">
    <name type="scientific">Devosia enhydra</name>
    <dbReference type="NCBI Taxonomy" id="665118"/>
    <lineage>
        <taxon>Bacteria</taxon>
        <taxon>Pseudomonadati</taxon>
        <taxon>Pseudomonadota</taxon>
        <taxon>Alphaproteobacteria</taxon>
        <taxon>Hyphomicrobiales</taxon>
        <taxon>Devosiaceae</taxon>
        <taxon>Devosia</taxon>
    </lineage>
</organism>
<evidence type="ECO:0000313" key="2">
    <source>
        <dbReference type="EMBL" id="SFZ83527.1"/>
    </source>
</evidence>
<proteinExistence type="predicted"/>
<dbReference type="STRING" id="665118.SAMN02983003_1697"/>
<protein>
    <submittedName>
        <fullName evidence="2">Uncharacterized protein</fullName>
    </submittedName>
</protein>
<dbReference type="RefSeq" id="WP_072340865.1">
    <property type="nucleotide sequence ID" value="NZ_FPKU01000001.1"/>
</dbReference>
<accession>A0A1K2HWP4</accession>
<feature type="signal peptide" evidence="1">
    <location>
        <begin position="1"/>
        <end position="22"/>
    </location>
</feature>
<keyword evidence="1" id="KW-0732">Signal</keyword>
<dbReference type="AlphaFoldDB" id="A0A1K2HWP4"/>